<proteinExistence type="predicted"/>
<evidence type="ECO:0000313" key="3">
    <source>
        <dbReference type="Proteomes" id="UP000236370"/>
    </source>
</evidence>
<gene>
    <name evidence="2" type="ORF">CK820_G0040194</name>
</gene>
<reference evidence="2 3" key="1">
    <citation type="submission" date="2017-12" db="EMBL/GenBank/DDBJ databases">
        <title>High-resolution comparative analysis of great ape genomes.</title>
        <authorList>
            <person name="Pollen A."/>
            <person name="Hastie A."/>
            <person name="Hormozdiari F."/>
            <person name="Dougherty M."/>
            <person name="Liu R."/>
            <person name="Chaisson M."/>
            <person name="Hoppe E."/>
            <person name="Hill C."/>
            <person name="Pang A."/>
            <person name="Hillier L."/>
            <person name="Baker C."/>
            <person name="Armstrong J."/>
            <person name="Shendure J."/>
            <person name="Paten B."/>
            <person name="Wilson R."/>
            <person name="Chao H."/>
            <person name="Schneider V."/>
            <person name="Ventura M."/>
            <person name="Kronenberg Z."/>
            <person name="Murali S."/>
            <person name="Gordon D."/>
            <person name="Cantsilieris S."/>
            <person name="Munson K."/>
            <person name="Nelson B."/>
            <person name="Raja A."/>
            <person name="Underwood J."/>
            <person name="Diekhans M."/>
            <person name="Fiddes I."/>
            <person name="Haussler D."/>
            <person name="Eichler E."/>
        </authorList>
    </citation>
    <scope>NUCLEOTIDE SEQUENCE [LARGE SCALE GENOMIC DNA]</scope>
    <source>
        <strain evidence="2">Yerkes chimp pedigree #C0471</strain>
    </source>
</reference>
<evidence type="ECO:0000313" key="2">
    <source>
        <dbReference type="EMBL" id="PNI31855.1"/>
    </source>
</evidence>
<protein>
    <submittedName>
        <fullName evidence="2">MARVELD3 isoform 3</fullName>
    </submittedName>
</protein>
<sequence>MEDPSGAREPRARPREQDPGRRPHPDQGRTHDRPRDRPGDPRRKRSSDGNRRRDRDRDPERDQERDRNRDRNRDRERERERERDPDRGPRRDTHRDAGPRAVNPLRRDICPRPPGLDERRWNITSQRQKDSWNATNANTCALGEVWCR</sequence>
<comment type="caution">
    <text evidence="2">The sequence shown here is derived from an EMBL/GenBank/DDBJ whole genome shotgun (WGS) entry which is preliminary data.</text>
</comment>
<dbReference type="AlphaFoldDB" id="A0A2J8K9Y9"/>
<evidence type="ECO:0000256" key="1">
    <source>
        <dbReference type="SAM" id="MobiDB-lite"/>
    </source>
</evidence>
<feature type="region of interest" description="Disordered" evidence="1">
    <location>
        <begin position="1"/>
        <end position="120"/>
    </location>
</feature>
<name>A0A2J8K9Y9_PANTR</name>
<accession>A0A2J8K9Y9</accession>
<dbReference type="EMBL" id="NBAG03000381">
    <property type="protein sequence ID" value="PNI31855.1"/>
    <property type="molecule type" value="Genomic_DNA"/>
</dbReference>
<feature type="compositionally biased region" description="Basic and acidic residues" evidence="1">
    <location>
        <begin position="105"/>
        <end position="120"/>
    </location>
</feature>
<organism evidence="2 3">
    <name type="scientific">Pan troglodytes</name>
    <name type="common">Chimpanzee</name>
    <dbReference type="NCBI Taxonomy" id="9598"/>
    <lineage>
        <taxon>Eukaryota</taxon>
        <taxon>Metazoa</taxon>
        <taxon>Chordata</taxon>
        <taxon>Craniata</taxon>
        <taxon>Vertebrata</taxon>
        <taxon>Euteleostomi</taxon>
        <taxon>Mammalia</taxon>
        <taxon>Eutheria</taxon>
        <taxon>Euarchontoglires</taxon>
        <taxon>Primates</taxon>
        <taxon>Haplorrhini</taxon>
        <taxon>Catarrhini</taxon>
        <taxon>Hominidae</taxon>
        <taxon>Pan</taxon>
    </lineage>
</organism>
<feature type="compositionally biased region" description="Basic and acidic residues" evidence="1">
    <location>
        <begin position="1"/>
        <end position="98"/>
    </location>
</feature>
<dbReference type="Proteomes" id="UP000236370">
    <property type="component" value="Unassembled WGS sequence"/>
</dbReference>